<dbReference type="PANTHER" id="PTHR43369">
    <property type="entry name" value="PHOSPHORIBOSYLGLYCINAMIDE FORMYLTRANSFERASE"/>
    <property type="match status" value="1"/>
</dbReference>
<evidence type="ECO:0000256" key="3">
    <source>
        <dbReference type="ARBA" id="ARBA00022679"/>
    </source>
</evidence>
<dbReference type="InterPro" id="IPR036477">
    <property type="entry name" value="Formyl_transf_N_sf"/>
</dbReference>
<dbReference type="InterPro" id="IPR040660">
    <property type="entry name" value="N_formyltrans_C"/>
</dbReference>
<gene>
    <name evidence="7" type="ORF">CYD53_11929</name>
</gene>
<sequence>MSKNLSTRMVVFASGPVGHQAVMHLTEHWSSNLAGVVSAGPDPILAKLLETQPASLTVWDPQLAQNCRDAIAALKPDIIVLAWWPYILKTAELRLGQAYTLNMHPSYLPHCRGKDPNFWAIIERRPFGVTIHHVDEGVDTGDIAFQRMIEIGWEDTGETLYHRAKNTMTQLFADVCPRILALDIPRLPQSHAEGSFHLRRELDKASEIDLERLYTGREILDLLRARTFLPHAGAHFGESGQIYDVRVSIQKRSDAVESG</sequence>
<dbReference type="AlphaFoldDB" id="A0A2S4LYA9"/>
<feature type="domain" description="N-formyltransferase dimerization C-terminal" evidence="6">
    <location>
        <begin position="204"/>
        <end position="250"/>
    </location>
</feature>
<comment type="pathway">
    <text evidence="1">Purine metabolism; IMP biosynthesis via de novo pathway; N(2)-formyl-N(1)-(5-phospho-D-ribosyl)glycinamide from N(1)-(5-phospho-D-ribosyl)glycinamide (10-formyl THF route): step 1/1.</text>
</comment>
<evidence type="ECO:0000256" key="1">
    <source>
        <dbReference type="ARBA" id="ARBA00005054"/>
    </source>
</evidence>
<evidence type="ECO:0000256" key="2">
    <source>
        <dbReference type="ARBA" id="ARBA00012254"/>
    </source>
</evidence>
<dbReference type="EMBL" id="PQFZ01000019">
    <property type="protein sequence ID" value="POR47345.1"/>
    <property type="molecule type" value="Genomic_DNA"/>
</dbReference>
<name>A0A2S4LYA9_9HYPH</name>
<comment type="caution">
    <text evidence="7">The sequence shown here is derived from an EMBL/GenBank/DDBJ whole genome shotgun (WGS) entry which is preliminary data.</text>
</comment>
<feature type="domain" description="Formyl transferase N-terminal" evidence="5">
    <location>
        <begin position="27"/>
        <end position="174"/>
    </location>
</feature>
<reference evidence="7 8" key="1">
    <citation type="submission" date="2018-01" db="EMBL/GenBank/DDBJ databases">
        <title>Genomic Encyclopedia of Type Strains, Phase III (KMG-III): the genomes of soil and plant-associated and newly described type strains.</title>
        <authorList>
            <person name="Whitman W."/>
        </authorList>
    </citation>
    <scope>NUCLEOTIDE SEQUENCE [LARGE SCALE GENOMIC DNA]</scope>
    <source>
        <strain evidence="7 8">1131</strain>
    </source>
</reference>
<dbReference type="InterPro" id="IPR002376">
    <property type="entry name" value="Formyl_transf_N"/>
</dbReference>
<keyword evidence="8" id="KW-1185">Reference proteome</keyword>
<keyword evidence="4" id="KW-0658">Purine biosynthesis</keyword>
<dbReference type="PANTHER" id="PTHR43369:SF2">
    <property type="entry name" value="PHOSPHORIBOSYLGLYCINAMIDE FORMYLTRANSFERASE"/>
    <property type="match status" value="1"/>
</dbReference>
<dbReference type="SUPFAM" id="SSF53328">
    <property type="entry name" value="Formyltransferase"/>
    <property type="match status" value="1"/>
</dbReference>
<dbReference type="Proteomes" id="UP000236919">
    <property type="component" value="Unassembled WGS sequence"/>
</dbReference>
<keyword evidence="3 7" id="KW-0808">Transferase</keyword>
<proteinExistence type="predicted"/>
<dbReference type="Pfam" id="PF00551">
    <property type="entry name" value="Formyl_trans_N"/>
    <property type="match status" value="1"/>
</dbReference>
<accession>A0A2S4LYA9</accession>
<organism evidence="7 8">
    <name type="scientific">Bosea psychrotolerans</name>
    <dbReference type="NCBI Taxonomy" id="1871628"/>
    <lineage>
        <taxon>Bacteria</taxon>
        <taxon>Pseudomonadati</taxon>
        <taxon>Pseudomonadota</taxon>
        <taxon>Alphaproteobacteria</taxon>
        <taxon>Hyphomicrobiales</taxon>
        <taxon>Boseaceae</taxon>
        <taxon>Bosea</taxon>
    </lineage>
</organism>
<dbReference type="GO" id="GO:0004644">
    <property type="term" value="F:phosphoribosylglycinamide formyltransferase activity"/>
    <property type="evidence" value="ECO:0007669"/>
    <property type="project" value="UniProtKB-EC"/>
</dbReference>
<dbReference type="CDD" id="cd08369">
    <property type="entry name" value="FMT_core"/>
    <property type="match status" value="1"/>
</dbReference>
<dbReference type="EC" id="2.1.2.2" evidence="2"/>
<protein>
    <recommendedName>
        <fullName evidence="2">phosphoribosylglycinamide formyltransferase 1</fullName>
        <ecNumber evidence="2">2.1.2.2</ecNumber>
    </recommendedName>
</protein>
<evidence type="ECO:0000313" key="8">
    <source>
        <dbReference type="Proteomes" id="UP000236919"/>
    </source>
</evidence>
<evidence type="ECO:0000259" key="6">
    <source>
        <dbReference type="Pfam" id="PF18216"/>
    </source>
</evidence>
<evidence type="ECO:0000259" key="5">
    <source>
        <dbReference type="Pfam" id="PF00551"/>
    </source>
</evidence>
<evidence type="ECO:0000256" key="4">
    <source>
        <dbReference type="ARBA" id="ARBA00022755"/>
    </source>
</evidence>
<dbReference type="Gene3D" id="3.40.50.12230">
    <property type="match status" value="1"/>
</dbReference>
<dbReference type="GO" id="GO:0005829">
    <property type="term" value="C:cytosol"/>
    <property type="evidence" value="ECO:0007669"/>
    <property type="project" value="TreeGrafter"/>
</dbReference>
<dbReference type="GO" id="GO:0006189">
    <property type="term" value="P:'de novo' IMP biosynthetic process"/>
    <property type="evidence" value="ECO:0007669"/>
    <property type="project" value="TreeGrafter"/>
</dbReference>
<evidence type="ECO:0000313" key="7">
    <source>
        <dbReference type="EMBL" id="POR47345.1"/>
    </source>
</evidence>
<dbReference type="Pfam" id="PF18216">
    <property type="entry name" value="N_formyltrans_C"/>
    <property type="match status" value="1"/>
</dbReference>